<accession>A0ABR3FR99</accession>
<dbReference type="PANTHER" id="PTHR48081">
    <property type="entry name" value="AB HYDROLASE SUPERFAMILY PROTEIN C4A8.06C"/>
    <property type="match status" value="1"/>
</dbReference>
<evidence type="ECO:0000256" key="1">
    <source>
        <dbReference type="ARBA" id="ARBA00022801"/>
    </source>
</evidence>
<sequence>MAEYAHLSEPDPEVAPHFWAMPSIPLDVPIQSVREYFGGPVTDLLQKRWEPHLPPGSEYNVTDHKIDVGGGVEVAARSIIPTPRNGEDGTFPVLCWMHAGGFIMGDLNLEDYRLKILSVAVRLSIVNIEYRLAPENPFPAAVDDSFSSLKFVASHPNKFSASLKKGFLVGGASAGGGLAAVLAHLARDDPFFNDKPLTGQALVIPVLVHPEAVPDKYRPSLLSYEQNKDAPLLGKAQNDLYRAPPEDARVSPLLSESHKGLPPAYMQVCGLDPLRDEGLLYEQVLKDAGVPTQLDIYPGVPHGFDSAFFNSKQGTKFREDFQAGIRWLLWDKIPG</sequence>
<dbReference type="SUPFAM" id="SSF53474">
    <property type="entry name" value="alpha/beta-Hydrolases"/>
    <property type="match status" value="1"/>
</dbReference>
<comment type="caution">
    <text evidence="3">The sequence shown here is derived from an EMBL/GenBank/DDBJ whole genome shotgun (WGS) entry which is preliminary data.</text>
</comment>
<reference evidence="3 4" key="1">
    <citation type="submission" date="2024-02" db="EMBL/GenBank/DDBJ databases">
        <title>A draft genome for the cacao thread blight pathogen Marasmius crinis-equi.</title>
        <authorList>
            <person name="Cohen S.P."/>
            <person name="Baruah I.K."/>
            <person name="Amoako-Attah I."/>
            <person name="Bukari Y."/>
            <person name="Meinhardt L.W."/>
            <person name="Bailey B.A."/>
        </authorList>
    </citation>
    <scope>NUCLEOTIDE SEQUENCE [LARGE SCALE GENOMIC DNA]</scope>
    <source>
        <strain evidence="3 4">GH-76</strain>
    </source>
</reference>
<keyword evidence="1" id="KW-0378">Hydrolase</keyword>
<keyword evidence="4" id="KW-1185">Reference proteome</keyword>
<dbReference type="InterPro" id="IPR050300">
    <property type="entry name" value="GDXG_lipolytic_enzyme"/>
</dbReference>
<organism evidence="3 4">
    <name type="scientific">Marasmius crinis-equi</name>
    <dbReference type="NCBI Taxonomy" id="585013"/>
    <lineage>
        <taxon>Eukaryota</taxon>
        <taxon>Fungi</taxon>
        <taxon>Dikarya</taxon>
        <taxon>Basidiomycota</taxon>
        <taxon>Agaricomycotina</taxon>
        <taxon>Agaricomycetes</taxon>
        <taxon>Agaricomycetidae</taxon>
        <taxon>Agaricales</taxon>
        <taxon>Marasmiineae</taxon>
        <taxon>Marasmiaceae</taxon>
        <taxon>Marasmius</taxon>
    </lineage>
</organism>
<dbReference type="InterPro" id="IPR013094">
    <property type="entry name" value="AB_hydrolase_3"/>
</dbReference>
<name>A0ABR3FR99_9AGAR</name>
<dbReference type="PANTHER" id="PTHR48081:SF8">
    <property type="entry name" value="ALPHA_BETA HYDROLASE FOLD-3 DOMAIN-CONTAINING PROTEIN-RELATED"/>
    <property type="match status" value="1"/>
</dbReference>
<proteinExistence type="predicted"/>
<gene>
    <name evidence="3" type="ORF">V5O48_004006</name>
</gene>
<feature type="domain" description="Alpha/beta hydrolase fold-3" evidence="2">
    <location>
        <begin position="95"/>
        <end position="304"/>
    </location>
</feature>
<dbReference type="InterPro" id="IPR029058">
    <property type="entry name" value="AB_hydrolase_fold"/>
</dbReference>
<dbReference type="EMBL" id="JBAHYK010000126">
    <property type="protein sequence ID" value="KAL0577970.1"/>
    <property type="molecule type" value="Genomic_DNA"/>
</dbReference>
<evidence type="ECO:0000313" key="3">
    <source>
        <dbReference type="EMBL" id="KAL0577970.1"/>
    </source>
</evidence>
<dbReference type="Pfam" id="PF07859">
    <property type="entry name" value="Abhydrolase_3"/>
    <property type="match status" value="1"/>
</dbReference>
<evidence type="ECO:0000259" key="2">
    <source>
        <dbReference type="Pfam" id="PF07859"/>
    </source>
</evidence>
<evidence type="ECO:0000313" key="4">
    <source>
        <dbReference type="Proteomes" id="UP001465976"/>
    </source>
</evidence>
<dbReference type="Gene3D" id="3.40.50.1820">
    <property type="entry name" value="alpha/beta hydrolase"/>
    <property type="match status" value="1"/>
</dbReference>
<dbReference type="Proteomes" id="UP001465976">
    <property type="component" value="Unassembled WGS sequence"/>
</dbReference>
<protein>
    <recommendedName>
        <fullName evidence="2">Alpha/beta hydrolase fold-3 domain-containing protein</fullName>
    </recommendedName>
</protein>